<organism evidence="1 2">
    <name type="scientific">Brachionus plicatilis</name>
    <name type="common">Marine rotifer</name>
    <name type="synonym">Brachionus muelleri</name>
    <dbReference type="NCBI Taxonomy" id="10195"/>
    <lineage>
        <taxon>Eukaryota</taxon>
        <taxon>Metazoa</taxon>
        <taxon>Spiralia</taxon>
        <taxon>Gnathifera</taxon>
        <taxon>Rotifera</taxon>
        <taxon>Eurotatoria</taxon>
        <taxon>Monogononta</taxon>
        <taxon>Pseudotrocha</taxon>
        <taxon>Ploima</taxon>
        <taxon>Brachionidae</taxon>
        <taxon>Brachionus</taxon>
    </lineage>
</organism>
<keyword evidence="2" id="KW-1185">Reference proteome</keyword>
<evidence type="ECO:0000313" key="1">
    <source>
        <dbReference type="EMBL" id="RNA30998.1"/>
    </source>
</evidence>
<evidence type="ECO:0000313" key="2">
    <source>
        <dbReference type="Proteomes" id="UP000276133"/>
    </source>
</evidence>
<dbReference type="Proteomes" id="UP000276133">
    <property type="component" value="Unassembled WGS sequence"/>
</dbReference>
<accession>A0A3M7S5W7</accession>
<dbReference type="EMBL" id="REGN01002004">
    <property type="protein sequence ID" value="RNA30998.1"/>
    <property type="molecule type" value="Genomic_DNA"/>
</dbReference>
<dbReference type="Pfam" id="PF00106">
    <property type="entry name" value="adh_short"/>
    <property type="match status" value="1"/>
</dbReference>
<proteinExistence type="predicted"/>
<gene>
    <name evidence="1" type="ORF">BpHYR1_036108</name>
</gene>
<dbReference type="PANTHER" id="PTHR44147:SF2">
    <property type="entry name" value="DEHYDROGENASE_REDUCTASE SDR FAMILY MEMBER 1"/>
    <property type="match status" value="1"/>
</dbReference>
<dbReference type="SUPFAM" id="SSF51735">
    <property type="entry name" value="NAD(P)-binding Rossmann-fold domains"/>
    <property type="match status" value="1"/>
</dbReference>
<dbReference type="AlphaFoldDB" id="A0A3M7S5W7"/>
<dbReference type="InterPro" id="IPR036291">
    <property type="entry name" value="NAD(P)-bd_dom_sf"/>
</dbReference>
<dbReference type="OrthoDB" id="1933717at2759"/>
<name>A0A3M7S5W7_BRAPC</name>
<dbReference type="PRINTS" id="PR00081">
    <property type="entry name" value="GDHRDH"/>
</dbReference>
<sequence length="327" mass="36096">MRSLANKIALVTGATRGIGKGIALQLGESGAKVYITGRTLRSKKGSGSLEETVDEIKKRGGEAIPVECDHEKSEQVEELFKRISKDQNGQLDILVNNAYKGVGTILENMRLKFWEYDPSVWDDINNVGLRNHYICTVFASKLMIPRQKGLIVNISSFGGQRYLFNVPYGVGKAALDRMAVDCGIELKKHKIACLSLMLGAVRTETMTDLVSKGGEKLKLKSDPNSKTNVGLKEMFDQGETVEFGGKIITNMASNSKIMKYSGKIVIASDYADKYGIKDIDGRRVPSHRELQNIAPFLPKNLRFLTSILPGGFKIPQAFIDIANSKYI</sequence>
<dbReference type="PANTHER" id="PTHR44147">
    <property type="entry name" value="DEHYDROGENASE/REDUCTASE SDR FAMILY MEMBER 1"/>
    <property type="match status" value="1"/>
</dbReference>
<dbReference type="InterPro" id="IPR002347">
    <property type="entry name" value="SDR_fam"/>
</dbReference>
<comment type="caution">
    <text evidence="1">The sequence shown here is derived from an EMBL/GenBank/DDBJ whole genome shotgun (WGS) entry which is preliminary data.</text>
</comment>
<dbReference type="Gene3D" id="3.40.50.720">
    <property type="entry name" value="NAD(P)-binding Rossmann-like Domain"/>
    <property type="match status" value="1"/>
</dbReference>
<dbReference type="STRING" id="10195.A0A3M7S5W7"/>
<reference evidence="1 2" key="1">
    <citation type="journal article" date="2018" name="Sci. Rep.">
        <title>Genomic signatures of local adaptation to the degree of environmental predictability in rotifers.</title>
        <authorList>
            <person name="Franch-Gras L."/>
            <person name="Hahn C."/>
            <person name="Garcia-Roger E.M."/>
            <person name="Carmona M.J."/>
            <person name="Serra M."/>
            <person name="Gomez A."/>
        </authorList>
    </citation>
    <scope>NUCLEOTIDE SEQUENCE [LARGE SCALE GENOMIC DNA]</scope>
    <source>
        <strain evidence="1">HYR1</strain>
    </source>
</reference>
<protein>
    <submittedName>
        <fullName evidence="1">Dehydrogenase reductase SDR family member 1-like</fullName>
    </submittedName>
</protein>